<dbReference type="Gene3D" id="2.60.120.10">
    <property type="entry name" value="Jelly Rolls"/>
    <property type="match status" value="1"/>
</dbReference>
<accession>A0A836P1T5</accession>
<evidence type="ECO:0000256" key="6">
    <source>
        <dbReference type="ARBA" id="ARBA00023004"/>
    </source>
</evidence>
<protein>
    <recommendedName>
        <fullName evidence="7">3-hydroxyanthranilate 3,4-dioxygenase</fullName>
        <ecNumber evidence="7">1.13.11.6</ecNumber>
    </recommendedName>
    <alternativeName>
        <fullName evidence="7">3-hydroxyanthranilate oxygenase</fullName>
        <shortName evidence="7">3-HAO</shortName>
    </alternativeName>
    <alternativeName>
        <fullName evidence="7">3-hydroxyanthranilic acid dioxygenase</fullName>
        <shortName evidence="7">HAD</shortName>
    </alternativeName>
</protein>
<feature type="binding site" evidence="7">
    <location>
        <position position="44"/>
    </location>
    <ligand>
        <name>O2</name>
        <dbReference type="ChEBI" id="CHEBI:15379"/>
    </ligand>
</feature>
<comment type="catalytic activity">
    <reaction evidence="7">
        <text>3-hydroxyanthranilate + O2 = (2Z,4Z)-2-amino-3-carboxymuconate 6-semialdehyde</text>
        <dbReference type="Rhea" id="RHEA:17953"/>
        <dbReference type="ChEBI" id="CHEBI:15379"/>
        <dbReference type="ChEBI" id="CHEBI:36559"/>
        <dbReference type="ChEBI" id="CHEBI:77612"/>
        <dbReference type="EC" id="1.13.11.6"/>
    </reaction>
</comment>
<feature type="binding site" evidence="7">
    <location>
        <position position="92"/>
    </location>
    <ligand>
        <name>Fe cation</name>
        <dbReference type="ChEBI" id="CHEBI:24875"/>
        <label>1</label>
        <note>catalytic</note>
    </ligand>
</feature>
<feature type="binding site" evidence="7">
    <location>
        <position position="106"/>
    </location>
    <ligand>
        <name>substrate</name>
    </ligand>
</feature>
<comment type="cofactor">
    <cofactor evidence="7">
        <name>Fe(2+)</name>
        <dbReference type="ChEBI" id="CHEBI:29033"/>
    </cofactor>
    <text evidence="7">Binds 2 Fe(2+) ions per subunit.</text>
</comment>
<dbReference type="RefSeq" id="WP_026112524.1">
    <property type="nucleotide sequence ID" value="NZ_AKBN02000006.1"/>
</dbReference>
<dbReference type="CDD" id="cd06123">
    <property type="entry name" value="cupin_HAO"/>
    <property type="match status" value="1"/>
</dbReference>
<dbReference type="GO" id="GO:0008198">
    <property type="term" value="F:ferrous iron binding"/>
    <property type="evidence" value="ECO:0007669"/>
    <property type="project" value="UniProtKB-UniRule"/>
</dbReference>
<keyword evidence="4 7" id="KW-0223">Dioxygenase</keyword>
<dbReference type="UniPathway" id="UPA00253">
    <property type="reaction ID" value="UER00330"/>
</dbReference>
<keyword evidence="5 7" id="KW-0560">Oxidoreductase</keyword>
<feature type="binding site" evidence="7">
    <location>
        <position position="121"/>
    </location>
    <ligand>
        <name>Fe cation</name>
        <dbReference type="ChEBI" id="CHEBI:24875"/>
        <label>2</label>
    </ligand>
</feature>
<proteinExistence type="inferred from homology"/>
<feature type="binding site" evidence="7">
    <location>
        <position position="54"/>
    </location>
    <ligand>
        <name>Fe cation</name>
        <dbReference type="ChEBI" id="CHEBI:24875"/>
        <label>1</label>
        <note>catalytic</note>
    </ligand>
</feature>
<evidence type="ECO:0000313" key="8">
    <source>
        <dbReference type="EMBL" id="KFA01588.1"/>
    </source>
</evidence>
<dbReference type="GO" id="GO:0009435">
    <property type="term" value="P:NAD+ biosynthetic process"/>
    <property type="evidence" value="ECO:0007669"/>
    <property type="project" value="UniProtKB-UniPathway"/>
</dbReference>
<evidence type="ECO:0000256" key="5">
    <source>
        <dbReference type="ARBA" id="ARBA00023002"/>
    </source>
</evidence>
<dbReference type="GeneID" id="69690606"/>
<feature type="binding site" evidence="7">
    <location>
        <position position="161"/>
    </location>
    <ligand>
        <name>Fe cation</name>
        <dbReference type="ChEBI" id="CHEBI:24875"/>
        <label>2</label>
    </ligand>
</feature>
<dbReference type="InterPro" id="IPR011051">
    <property type="entry name" value="RmlC_Cupin_sf"/>
</dbReference>
<name>A0A836P1T5_XANVA</name>
<evidence type="ECO:0000256" key="4">
    <source>
        <dbReference type="ARBA" id="ARBA00022964"/>
    </source>
</evidence>
<feature type="binding site" evidence="7">
    <location>
        <position position="54"/>
    </location>
    <ligand>
        <name>substrate</name>
    </ligand>
</feature>
<feature type="binding site" evidence="7">
    <location>
        <position position="96"/>
    </location>
    <ligand>
        <name>substrate</name>
    </ligand>
</feature>
<dbReference type="NCBIfam" id="TIGR03037">
    <property type="entry name" value="anthran_nbaC"/>
    <property type="match status" value="1"/>
</dbReference>
<dbReference type="EMBL" id="AKBN01000866">
    <property type="protein sequence ID" value="KFA01588.1"/>
    <property type="molecule type" value="Genomic_DNA"/>
</dbReference>
<dbReference type="GO" id="GO:0019805">
    <property type="term" value="P:quinolinate biosynthetic process"/>
    <property type="evidence" value="ECO:0007669"/>
    <property type="project" value="UniProtKB-UniRule"/>
</dbReference>
<evidence type="ECO:0000256" key="7">
    <source>
        <dbReference type="HAMAP-Rule" id="MF_00825"/>
    </source>
</evidence>
<dbReference type="Pfam" id="PF06052">
    <property type="entry name" value="3-HAO"/>
    <property type="match status" value="1"/>
</dbReference>
<dbReference type="SUPFAM" id="SSF51182">
    <property type="entry name" value="RmlC-like cupins"/>
    <property type="match status" value="1"/>
</dbReference>
<keyword evidence="6 7" id="KW-0408">Iron</keyword>
<dbReference type="GO" id="GO:0006569">
    <property type="term" value="P:L-tryptophan catabolic process"/>
    <property type="evidence" value="ECO:0007669"/>
    <property type="project" value="UniProtKB-UniRule"/>
</dbReference>
<comment type="similarity">
    <text evidence="7">Belongs to the 3-HAO family.</text>
</comment>
<feature type="binding site" evidence="7">
    <location>
        <position position="48"/>
    </location>
    <ligand>
        <name>Fe cation</name>
        <dbReference type="ChEBI" id="CHEBI:24875"/>
        <label>1</label>
        <note>catalytic</note>
    </ligand>
</feature>
<keyword evidence="3 7" id="KW-0479">Metal-binding</keyword>
<feature type="binding site" evidence="7">
    <location>
        <position position="124"/>
    </location>
    <ligand>
        <name>Fe cation</name>
        <dbReference type="ChEBI" id="CHEBI:24875"/>
        <label>2</label>
    </ligand>
</feature>
<dbReference type="EC" id="1.13.11.6" evidence="7"/>
<organism evidence="8">
    <name type="scientific">Xanthomonas vasicola pv. vasculorum NCPPB 890</name>
    <dbReference type="NCBI Taxonomy" id="1184265"/>
    <lineage>
        <taxon>Bacteria</taxon>
        <taxon>Pseudomonadati</taxon>
        <taxon>Pseudomonadota</taxon>
        <taxon>Gammaproteobacteria</taxon>
        <taxon>Lysobacterales</taxon>
        <taxon>Lysobacteraceae</taxon>
        <taxon>Xanthomonas</taxon>
    </lineage>
</organism>
<keyword evidence="2 7" id="KW-0662">Pyridine nucleotide biosynthesis</keyword>
<dbReference type="InterPro" id="IPR010329">
    <property type="entry name" value="3hydroanth_dOase"/>
</dbReference>
<dbReference type="AlphaFoldDB" id="A0A836P1T5"/>
<gene>
    <name evidence="7" type="primary">nbaC</name>
    <name evidence="8" type="ORF">A11K_0114865</name>
</gene>
<dbReference type="InterPro" id="IPR014710">
    <property type="entry name" value="RmlC-like_jellyroll"/>
</dbReference>
<comment type="caution">
    <text evidence="8">The sequence shown here is derived from an EMBL/GenBank/DDBJ whole genome shotgun (WGS) entry which is preliminary data.</text>
</comment>
<dbReference type="HAMAP" id="MF_00825">
    <property type="entry name" value="3_HAO"/>
    <property type="match status" value="1"/>
</dbReference>
<comment type="subunit">
    <text evidence="7">Homodimer.</text>
</comment>
<evidence type="ECO:0000256" key="1">
    <source>
        <dbReference type="ARBA" id="ARBA00002752"/>
    </source>
</evidence>
<dbReference type="PANTHER" id="PTHR15497:SF1">
    <property type="entry name" value="3-HYDROXYANTHRANILATE 3,4-DIOXYGENASE"/>
    <property type="match status" value="1"/>
</dbReference>
<comment type="function">
    <text evidence="1 7">Catalyzes the oxidative ring opening of 3-hydroxyanthranilate to 2-amino-3-carboxymuconate semialdehyde, which spontaneously cyclizes to quinolinate.</text>
</comment>
<sequence>MLIPPINLHAWIEEHRHLLKPPVGNKCIQQDGFIIMIVGGPNARTDYHYDEGPEWFFQLEGEMVLKVQDDGVARDIPIRAGEIFLLPPKVPHSPQRAAGSIGIVIERVRLPHEQDGLQWYCPQCNHKLYEAMFPLKNIETDFPPVFDHFYRSLGLRTCTKCGHVHPAPERYATAEQ</sequence>
<dbReference type="GO" id="GO:0000334">
    <property type="term" value="F:3-hydroxyanthranilate 3,4-dioxygenase activity"/>
    <property type="evidence" value="ECO:0007669"/>
    <property type="project" value="UniProtKB-UniRule"/>
</dbReference>
<dbReference type="GO" id="GO:0043420">
    <property type="term" value="P:anthranilate metabolic process"/>
    <property type="evidence" value="ECO:0007669"/>
    <property type="project" value="UniProtKB-UniRule"/>
</dbReference>
<evidence type="ECO:0000256" key="2">
    <source>
        <dbReference type="ARBA" id="ARBA00022642"/>
    </source>
</evidence>
<reference evidence="8" key="1">
    <citation type="submission" date="2012-05" db="EMBL/GenBank/DDBJ databases">
        <authorList>
            <person name="Studholme D.J."/>
            <person name="Wasukira A."/>
            <person name="Grant M."/>
        </authorList>
    </citation>
    <scope>NUCLEOTIDE SEQUENCE [LARGE SCALE GENOMIC DNA]</scope>
    <source>
        <strain evidence="8">NCPPB 890</strain>
    </source>
</reference>
<dbReference type="PANTHER" id="PTHR15497">
    <property type="entry name" value="3-HYDROXYANTHRANILATE 3,4-DIOXYGENASE"/>
    <property type="match status" value="1"/>
</dbReference>
<feature type="binding site" evidence="7">
    <location>
        <position position="158"/>
    </location>
    <ligand>
        <name>Fe cation</name>
        <dbReference type="ChEBI" id="CHEBI:24875"/>
        <label>2</label>
    </ligand>
</feature>
<dbReference type="NCBIfam" id="NF009763">
    <property type="entry name" value="PRK13264.1"/>
    <property type="match status" value="1"/>
</dbReference>
<comment type="pathway">
    <text evidence="7">Cofactor biosynthesis; NAD(+) biosynthesis; quinolinate from L-kynurenine: step 3/3.</text>
</comment>
<evidence type="ECO:0000256" key="3">
    <source>
        <dbReference type="ARBA" id="ARBA00022723"/>
    </source>
</evidence>